<dbReference type="InterPro" id="IPR010642">
    <property type="entry name" value="Invasion_prot_B"/>
</dbReference>
<keyword evidence="3" id="KW-1185">Reference proteome</keyword>
<dbReference type="STRING" id="1121003.SAMN03080618_02902"/>
<dbReference type="EMBL" id="FORF01000018">
    <property type="protein sequence ID" value="SFJ41830.1"/>
    <property type="molecule type" value="Genomic_DNA"/>
</dbReference>
<feature type="signal peptide" evidence="1">
    <location>
        <begin position="1"/>
        <end position="24"/>
    </location>
</feature>
<proteinExistence type="predicted"/>
<dbReference type="Proteomes" id="UP000242763">
    <property type="component" value="Unassembled WGS sequence"/>
</dbReference>
<dbReference type="InterPro" id="IPR038696">
    <property type="entry name" value="IalB_sf"/>
</dbReference>
<dbReference type="OrthoDB" id="9814802at2"/>
<name>A0A1I3R706_9HYPH</name>
<feature type="chain" id="PRO_5017475486" evidence="1">
    <location>
        <begin position="25"/>
        <end position="179"/>
    </location>
</feature>
<organism evidence="2 3">
    <name type="scientific">Aquamicrobium aerolatum DSM 21857</name>
    <dbReference type="NCBI Taxonomy" id="1121003"/>
    <lineage>
        <taxon>Bacteria</taxon>
        <taxon>Pseudomonadati</taxon>
        <taxon>Pseudomonadota</taxon>
        <taxon>Alphaproteobacteria</taxon>
        <taxon>Hyphomicrobiales</taxon>
        <taxon>Phyllobacteriaceae</taxon>
        <taxon>Aerobium</taxon>
    </lineage>
</organism>
<evidence type="ECO:0000313" key="3">
    <source>
        <dbReference type="Proteomes" id="UP000242763"/>
    </source>
</evidence>
<dbReference type="Gene3D" id="2.60.40.1880">
    <property type="entry name" value="Invasion associated locus B (IalB) protein"/>
    <property type="match status" value="1"/>
</dbReference>
<dbReference type="AlphaFoldDB" id="A0A1I3R706"/>
<accession>A0A1I3R706</accession>
<sequence>MVRFIVAGLCLMLPLVGGGGHAVAASVLPGGASSVQETYEDWQVNCRQQEASSPTCTFSQIQSNANGQRVLAIELTSSDGGKNMLGNLMLPFGLLLDAGVGFQVDEGKSGEARRFSTCVPAGCVVPLALDAATASALRAGQKLNILARVADGNRDMVFPISLKGFSLALDRTIQLLSAK</sequence>
<dbReference type="Pfam" id="PF06776">
    <property type="entry name" value="IalB"/>
    <property type="match status" value="1"/>
</dbReference>
<evidence type="ECO:0000313" key="2">
    <source>
        <dbReference type="EMBL" id="SFJ41830.1"/>
    </source>
</evidence>
<reference evidence="3" key="1">
    <citation type="submission" date="2016-10" db="EMBL/GenBank/DDBJ databases">
        <authorList>
            <person name="Varghese N."/>
            <person name="Submissions S."/>
        </authorList>
    </citation>
    <scope>NUCLEOTIDE SEQUENCE [LARGE SCALE GENOMIC DNA]</scope>
    <source>
        <strain evidence="3">DSM 21857</strain>
    </source>
</reference>
<gene>
    <name evidence="2" type="ORF">SAMN03080618_02902</name>
</gene>
<keyword evidence="1" id="KW-0732">Signal</keyword>
<protein>
    <submittedName>
        <fullName evidence="2">Invasion protein IalB, involved in pathogenesis</fullName>
    </submittedName>
</protein>
<evidence type="ECO:0000256" key="1">
    <source>
        <dbReference type="SAM" id="SignalP"/>
    </source>
</evidence>